<keyword evidence="9" id="KW-1185">Reference proteome</keyword>
<dbReference type="GO" id="GO:0015184">
    <property type="term" value="F:L-cystine transmembrane transporter activity"/>
    <property type="evidence" value="ECO:0007669"/>
    <property type="project" value="TreeGrafter"/>
</dbReference>
<dbReference type="RefSeq" id="WP_090360569.1">
    <property type="nucleotide sequence ID" value="NZ_FNEM01000001.1"/>
</dbReference>
<feature type="transmembrane region" description="Helical" evidence="7">
    <location>
        <begin position="71"/>
        <end position="93"/>
    </location>
</feature>
<name>A0A1G8K1P8_9GAMM</name>
<dbReference type="EMBL" id="FNEM01000001">
    <property type="protein sequence ID" value="SDI37333.1"/>
    <property type="molecule type" value="Genomic_DNA"/>
</dbReference>
<feature type="transmembrane region" description="Helical" evidence="7">
    <location>
        <begin position="256"/>
        <end position="284"/>
    </location>
</feature>
<dbReference type="PRINTS" id="PR00173">
    <property type="entry name" value="EDTRNSPORT"/>
</dbReference>
<comment type="similarity">
    <text evidence="2">Belongs to the dicarboxylate/amino acid:cation symporter (DAACS) (TC 2.A.23) family.</text>
</comment>
<keyword evidence="5 7" id="KW-1133">Transmembrane helix</keyword>
<evidence type="ECO:0000256" key="2">
    <source>
        <dbReference type="ARBA" id="ARBA00006148"/>
    </source>
</evidence>
<dbReference type="OrthoDB" id="7778689at2"/>
<dbReference type="SUPFAM" id="SSF118215">
    <property type="entry name" value="Proton glutamate symport protein"/>
    <property type="match status" value="1"/>
</dbReference>
<feature type="transmembrane region" description="Helical" evidence="7">
    <location>
        <begin position="370"/>
        <end position="388"/>
    </location>
</feature>
<feature type="transmembrane region" description="Helical" evidence="7">
    <location>
        <begin position="185"/>
        <end position="203"/>
    </location>
</feature>
<dbReference type="InterPro" id="IPR036458">
    <property type="entry name" value="Na:dicarbo_symporter_sf"/>
</dbReference>
<evidence type="ECO:0000256" key="6">
    <source>
        <dbReference type="ARBA" id="ARBA00023136"/>
    </source>
</evidence>
<accession>A0A1G8K1P8</accession>
<evidence type="ECO:0000256" key="5">
    <source>
        <dbReference type="ARBA" id="ARBA00022989"/>
    </source>
</evidence>
<feature type="transmembrane region" description="Helical" evidence="7">
    <location>
        <begin position="6"/>
        <end position="22"/>
    </location>
</feature>
<evidence type="ECO:0000256" key="4">
    <source>
        <dbReference type="ARBA" id="ARBA00022692"/>
    </source>
</evidence>
<feature type="transmembrane region" description="Helical" evidence="7">
    <location>
        <begin position="34"/>
        <end position="51"/>
    </location>
</feature>
<feature type="transmembrane region" description="Helical" evidence="7">
    <location>
        <begin position="224"/>
        <end position="244"/>
    </location>
</feature>
<evidence type="ECO:0000313" key="9">
    <source>
        <dbReference type="Proteomes" id="UP000199527"/>
    </source>
</evidence>
<comment type="subcellular location">
    <subcellularLocation>
        <location evidence="1">Membrane</location>
        <topology evidence="1">Multi-pass membrane protein</topology>
    </subcellularLocation>
</comment>
<dbReference type="GO" id="GO:0015293">
    <property type="term" value="F:symporter activity"/>
    <property type="evidence" value="ECO:0007669"/>
    <property type="project" value="InterPro"/>
</dbReference>
<dbReference type="Proteomes" id="UP000199527">
    <property type="component" value="Unassembled WGS sequence"/>
</dbReference>
<evidence type="ECO:0000256" key="3">
    <source>
        <dbReference type="ARBA" id="ARBA00022448"/>
    </source>
</evidence>
<dbReference type="GO" id="GO:0005886">
    <property type="term" value="C:plasma membrane"/>
    <property type="evidence" value="ECO:0007669"/>
    <property type="project" value="TreeGrafter"/>
</dbReference>
<evidence type="ECO:0000256" key="7">
    <source>
        <dbReference type="SAM" id="Phobius"/>
    </source>
</evidence>
<evidence type="ECO:0000313" key="8">
    <source>
        <dbReference type="EMBL" id="SDI37333.1"/>
    </source>
</evidence>
<feature type="transmembrane region" description="Helical" evidence="7">
    <location>
        <begin position="394"/>
        <end position="414"/>
    </location>
</feature>
<organism evidence="8 9">
    <name type="scientific">Ferrimonas sediminum</name>
    <dbReference type="NCBI Taxonomy" id="718193"/>
    <lineage>
        <taxon>Bacteria</taxon>
        <taxon>Pseudomonadati</taxon>
        <taxon>Pseudomonadota</taxon>
        <taxon>Gammaproteobacteria</taxon>
        <taxon>Alteromonadales</taxon>
        <taxon>Ferrimonadaceae</taxon>
        <taxon>Ferrimonas</taxon>
    </lineage>
</organism>
<feature type="transmembrane region" description="Helical" evidence="7">
    <location>
        <begin position="105"/>
        <end position="127"/>
    </location>
</feature>
<gene>
    <name evidence="8" type="ORF">SAMN04488540_101224</name>
</gene>
<reference evidence="9" key="1">
    <citation type="submission" date="2016-10" db="EMBL/GenBank/DDBJ databases">
        <authorList>
            <person name="Varghese N."/>
            <person name="Submissions S."/>
        </authorList>
    </citation>
    <scope>NUCLEOTIDE SEQUENCE [LARGE SCALE GENOMIC DNA]</scope>
    <source>
        <strain evidence="9">DSM 23317</strain>
    </source>
</reference>
<dbReference type="AlphaFoldDB" id="A0A1G8K1P8"/>
<keyword evidence="6 7" id="KW-0472">Membrane</keyword>
<dbReference type="PANTHER" id="PTHR42865:SF5">
    <property type="entry name" value="L-CYSTINE TRANSPORTER TCYP"/>
    <property type="match status" value="1"/>
</dbReference>
<proteinExistence type="inferred from homology"/>
<protein>
    <recommendedName>
        <fullName evidence="10">L-cystine transporter</fullName>
    </recommendedName>
</protein>
<evidence type="ECO:0000256" key="1">
    <source>
        <dbReference type="ARBA" id="ARBA00004141"/>
    </source>
</evidence>
<evidence type="ECO:0008006" key="10">
    <source>
        <dbReference type="Google" id="ProtNLM"/>
    </source>
</evidence>
<dbReference type="InterPro" id="IPR001991">
    <property type="entry name" value="Na-dicarboxylate_symporter"/>
</dbReference>
<keyword evidence="4 7" id="KW-0812">Transmembrane</keyword>
<sequence>MSVLVVANVLVMLALLWMLYRMQQKHVKFTHRVFAGLGIGVAFGLILQLVYGVDSPELATSIDYFNIVGKGYVQLLKMIVMPLVMVSIISAILKLKDAESLGKISGLTIGILLITVAIAGLIGFFVANLFGLTAEGLTQGAREADRAAYLMSREGAASGISIATTLVNLIPANPFLDMTGARDTSIISVVIFSAFVGIAGLGLHRKQPLVAERFDRFVEVAYTVVMRIVTLVLRLTPYGVLALMTKVLATSKFADIFNLINFVAASYTALGLMFLIHLLLVSFFGGNPVTYIRKVLPVLSFAFTSRTSAGTMPLNIQTQTHRLGVPDGIANLSASFGATIGQNGCAGIYPAMLVAMIAPTIGIDPMTPSFIITMIATIVVGSFGVAGVGGGATFAALIVLTALDMPVALAGLLISIEPLIDMGRTALNVNGAMTAGFVTSRVLGQTDMSVYNGEQELDVDLESAS</sequence>
<dbReference type="Pfam" id="PF00375">
    <property type="entry name" value="SDF"/>
    <property type="match status" value="1"/>
</dbReference>
<keyword evidence="3" id="KW-0813">Transport</keyword>
<dbReference type="PANTHER" id="PTHR42865">
    <property type="entry name" value="PROTON/GLUTAMATE-ASPARTATE SYMPORTER"/>
    <property type="match status" value="1"/>
</dbReference>
<dbReference type="Gene3D" id="1.10.3860.10">
    <property type="entry name" value="Sodium:dicarboxylate symporter"/>
    <property type="match status" value="1"/>
</dbReference>